<dbReference type="PROSITE" id="PS51457">
    <property type="entry name" value="BEN"/>
    <property type="match status" value="1"/>
</dbReference>
<dbReference type="Pfam" id="PF10523">
    <property type="entry name" value="BEN"/>
    <property type="match status" value="1"/>
</dbReference>
<dbReference type="InterPro" id="IPR018379">
    <property type="entry name" value="BEN_domain"/>
</dbReference>
<evidence type="ECO:0000313" key="3">
    <source>
        <dbReference type="EMBL" id="KAK2550685.1"/>
    </source>
</evidence>
<comment type="caution">
    <text evidence="3">The sequence shown here is derived from an EMBL/GenBank/DDBJ whole genome shotgun (WGS) entry which is preliminary data.</text>
</comment>
<proteinExistence type="predicted"/>
<gene>
    <name evidence="3" type="ORF">P5673_028553</name>
</gene>
<dbReference type="GO" id="GO:0003677">
    <property type="term" value="F:DNA binding"/>
    <property type="evidence" value="ECO:0007669"/>
    <property type="project" value="InterPro"/>
</dbReference>
<dbReference type="Gene3D" id="1.10.10.2590">
    <property type="entry name" value="BEN domain"/>
    <property type="match status" value="1"/>
</dbReference>
<feature type="domain" description="BEN" evidence="2">
    <location>
        <begin position="269"/>
        <end position="368"/>
    </location>
</feature>
<evidence type="ECO:0000256" key="1">
    <source>
        <dbReference type="SAM" id="MobiDB-lite"/>
    </source>
</evidence>
<feature type="compositionally biased region" description="Acidic residues" evidence="1">
    <location>
        <begin position="67"/>
        <end position="76"/>
    </location>
</feature>
<sequence>MVKDKVLTEWRTNDKWKGVQQEIKRKDINPDGPLDIGQKVRVKFGQRRYDAVAAESWKPKSKGNETSEQDLEDSEDNVPLKELVRKESAQPENVSATETKCYEEYIMKRNERLQTNQEETVREKSAPKGKDSIAKGKTDPKDKAILDLVDITRQHQTSSAKEGASKRKLDITCVQSGQPLDFVKRRRQVSISSDLEDVPLQQLDDEDDHYEDLGGIWENEIDYLPNTGQISEDVKIMKDWLESLNGKFESTPMTPTHRPQALRSISPIVSNLPKETASKLKMCHKKVSSRKKYIRKCLEEIFSTEELASSNVNGNAGKDKLDQYKIGLINRLVIAAFPPILTVENSEDVAREIARTINLKCRELKKSNSKRCQQTSAPPTV</sequence>
<dbReference type="AlphaFoldDB" id="A0AAD9UV22"/>
<evidence type="ECO:0000259" key="2">
    <source>
        <dbReference type="PROSITE" id="PS51457"/>
    </source>
</evidence>
<feature type="compositionally biased region" description="Basic and acidic residues" evidence="1">
    <location>
        <begin position="119"/>
        <end position="139"/>
    </location>
</feature>
<organism evidence="3 4">
    <name type="scientific">Acropora cervicornis</name>
    <name type="common">Staghorn coral</name>
    <dbReference type="NCBI Taxonomy" id="6130"/>
    <lineage>
        <taxon>Eukaryota</taxon>
        <taxon>Metazoa</taxon>
        <taxon>Cnidaria</taxon>
        <taxon>Anthozoa</taxon>
        <taxon>Hexacorallia</taxon>
        <taxon>Scleractinia</taxon>
        <taxon>Astrocoeniina</taxon>
        <taxon>Acroporidae</taxon>
        <taxon>Acropora</taxon>
    </lineage>
</organism>
<accession>A0AAD9UV22</accession>
<reference evidence="3" key="1">
    <citation type="journal article" date="2023" name="G3 (Bethesda)">
        <title>Whole genome assembly and annotation of the endangered Caribbean coral Acropora cervicornis.</title>
        <authorList>
            <person name="Selwyn J.D."/>
            <person name="Vollmer S.V."/>
        </authorList>
    </citation>
    <scope>NUCLEOTIDE SEQUENCE</scope>
    <source>
        <strain evidence="3">K2</strain>
    </source>
</reference>
<protein>
    <recommendedName>
        <fullName evidence="2">BEN domain-containing protein</fullName>
    </recommendedName>
</protein>
<dbReference type="EMBL" id="JARQWQ010000107">
    <property type="protein sequence ID" value="KAK2550685.1"/>
    <property type="molecule type" value="Genomic_DNA"/>
</dbReference>
<dbReference type="SMART" id="SM01025">
    <property type="entry name" value="BEN"/>
    <property type="match status" value="1"/>
</dbReference>
<feature type="region of interest" description="Disordered" evidence="1">
    <location>
        <begin position="113"/>
        <end position="139"/>
    </location>
</feature>
<keyword evidence="4" id="KW-1185">Reference proteome</keyword>
<name>A0AAD9UV22_ACRCE</name>
<dbReference type="Proteomes" id="UP001249851">
    <property type="component" value="Unassembled WGS sequence"/>
</dbReference>
<reference evidence="3" key="2">
    <citation type="journal article" date="2023" name="Science">
        <title>Genomic signatures of disease resistance in endangered staghorn corals.</title>
        <authorList>
            <person name="Vollmer S.V."/>
            <person name="Selwyn J.D."/>
            <person name="Despard B.A."/>
            <person name="Roesel C.L."/>
        </authorList>
    </citation>
    <scope>NUCLEOTIDE SEQUENCE</scope>
    <source>
        <strain evidence="3">K2</strain>
    </source>
</reference>
<evidence type="ECO:0000313" key="4">
    <source>
        <dbReference type="Proteomes" id="UP001249851"/>
    </source>
</evidence>
<feature type="region of interest" description="Disordered" evidence="1">
    <location>
        <begin position="54"/>
        <end position="78"/>
    </location>
</feature>